<protein>
    <submittedName>
        <fullName evidence="1">Uncharacterized protein</fullName>
    </submittedName>
</protein>
<comment type="caution">
    <text evidence="1">The sequence shown here is derived from an EMBL/GenBank/DDBJ whole genome shotgun (WGS) entry which is preliminary data.</text>
</comment>
<dbReference type="AlphaFoldDB" id="A0A9J6HAL4"/>
<accession>A0A9J6HAL4</accession>
<evidence type="ECO:0000313" key="2">
    <source>
        <dbReference type="Proteomes" id="UP000821853"/>
    </source>
</evidence>
<dbReference type="EMBL" id="JABSTR010001626">
    <property type="protein sequence ID" value="KAH9384122.1"/>
    <property type="molecule type" value="Genomic_DNA"/>
</dbReference>
<keyword evidence="2" id="KW-1185">Reference proteome</keyword>
<dbReference type="OrthoDB" id="8194903at2759"/>
<dbReference type="OMA" id="CEKCECE"/>
<name>A0A9J6HAL4_HAELO</name>
<organism evidence="1 2">
    <name type="scientific">Haemaphysalis longicornis</name>
    <name type="common">Bush tick</name>
    <dbReference type="NCBI Taxonomy" id="44386"/>
    <lineage>
        <taxon>Eukaryota</taxon>
        <taxon>Metazoa</taxon>
        <taxon>Ecdysozoa</taxon>
        <taxon>Arthropoda</taxon>
        <taxon>Chelicerata</taxon>
        <taxon>Arachnida</taxon>
        <taxon>Acari</taxon>
        <taxon>Parasitiformes</taxon>
        <taxon>Ixodida</taxon>
        <taxon>Ixodoidea</taxon>
        <taxon>Ixodidae</taxon>
        <taxon>Haemaphysalinae</taxon>
        <taxon>Haemaphysalis</taxon>
    </lineage>
</organism>
<evidence type="ECO:0000313" key="1">
    <source>
        <dbReference type="EMBL" id="KAH9384122.1"/>
    </source>
</evidence>
<reference evidence="1 2" key="1">
    <citation type="journal article" date="2020" name="Cell">
        <title>Large-Scale Comparative Analyses of Tick Genomes Elucidate Their Genetic Diversity and Vector Capacities.</title>
        <authorList>
            <consortium name="Tick Genome and Microbiome Consortium (TIGMIC)"/>
            <person name="Jia N."/>
            <person name="Wang J."/>
            <person name="Shi W."/>
            <person name="Du L."/>
            <person name="Sun Y."/>
            <person name="Zhan W."/>
            <person name="Jiang J.F."/>
            <person name="Wang Q."/>
            <person name="Zhang B."/>
            <person name="Ji P."/>
            <person name="Bell-Sakyi L."/>
            <person name="Cui X.M."/>
            <person name="Yuan T.T."/>
            <person name="Jiang B.G."/>
            <person name="Yang W.F."/>
            <person name="Lam T.T."/>
            <person name="Chang Q.C."/>
            <person name="Ding S.J."/>
            <person name="Wang X.J."/>
            <person name="Zhu J.G."/>
            <person name="Ruan X.D."/>
            <person name="Zhao L."/>
            <person name="Wei J.T."/>
            <person name="Ye R.Z."/>
            <person name="Que T.C."/>
            <person name="Du C.H."/>
            <person name="Zhou Y.H."/>
            <person name="Cheng J.X."/>
            <person name="Dai P.F."/>
            <person name="Guo W.B."/>
            <person name="Han X.H."/>
            <person name="Huang E.J."/>
            <person name="Li L.F."/>
            <person name="Wei W."/>
            <person name="Gao Y.C."/>
            <person name="Liu J.Z."/>
            <person name="Shao H.Z."/>
            <person name="Wang X."/>
            <person name="Wang C.C."/>
            <person name="Yang T.C."/>
            <person name="Huo Q.B."/>
            <person name="Li W."/>
            <person name="Chen H.Y."/>
            <person name="Chen S.E."/>
            <person name="Zhou L.G."/>
            <person name="Ni X.B."/>
            <person name="Tian J.H."/>
            <person name="Sheng Y."/>
            <person name="Liu T."/>
            <person name="Pan Y.S."/>
            <person name="Xia L.Y."/>
            <person name="Li J."/>
            <person name="Zhao F."/>
            <person name="Cao W.C."/>
        </authorList>
    </citation>
    <scope>NUCLEOTIDE SEQUENCE [LARGE SCALE GENOMIC DNA]</scope>
    <source>
        <tissue evidence="1">Larvae</tissue>
    </source>
</reference>
<gene>
    <name evidence="1" type="ORF">HPB48_026108</name>
</gene>
<dbReference type="VEuPathDB" id="VectorBase:HLOH_051116"/>
<proteinExistence type="predicted"/>
<dbReference type="Proteomes" id="UP000821853">
    <property type="component" value="Unassembled WGS sequence"/>
</dbReference>
<sequence length="137" mass="16152">MPKSKYLFRQLWSKKTQDIVQQRYVCEKCECEMVHNGWSAHCPMCQHTDQILTWKDRGLFFVFLNMEKQLTFLLEKNKADLHENLNKLQKPEQKTTDVTNAECNKMLRKARNLSKDDLTLLINTDGSPVWKSSKTSI</sequence>